<evidence type="ECO:0000313" key="1">
    <source>
        <dbReference type="EMBL" id="MDR5710991.1"/>
    </source>
</evidence>
<dbReference type="RefSeq" id="WP_310536379.1">
    <property type="nucleotide sequence ID" value="NZ_BAAAOC010000093.1"/>
</dbReference>
<name>A0ABU1FQS0_9MICC</name>
<proteinExistence type="predicted"/>
<evidence type="ECO:0000313" key="2">
    <source>
        <dbReference type="Proteomes" id="UP001260872"/>
    </source>
</evidence>
<sequence>MKLFTRRRRARRMEKELGTGLWRQAHDRYVRGLDRYHQILEGVEDDQLHNQLVLIGDELAEQLPTVYDLCRTAHEVYPAEGMQVPGGAANRLHSCLSRAANHLATTAEAAAMARLQHGTVEAVRRRADQVMSCLQDAEAALAGE</sequence>
<accession>A0ABU1FQS0</accession>
<gene>
    <name evidence="1" type="ORF">RH857_02385</name>
</gene>
<reference evidence="2" key="1">
    <citation type="submission" date="2023-07" db="EMBL/GenBank/DDBJ databases">
        <title>Description of three actinobacteria isolated from air of manufacturing shop in a pharmaceutical factory.</title>
        <authorList>
            <person name="Zhang D.-F."/>
        </authorList>
    </citation>
    <scope>NUCLEOTIDE SEQUENCE [LARGE SCALE GENOMIC DNA]</scope>
    <source>
        <strain evidence="2">CCTCC AB 207010</strain>
    </source>
</reference>
<protein>
    <recommendedName>
        <fullName evidence="3">Dehydrogenase</fullName>
    </recommendedName>
</protein>
<dbReference type="Proteomes" id="UP001260872">
    <property type="component" value="Unassembled WGS sequence"/>
</dbReference>
<organism evidence="1 2">
    <name type="scientific">Nesterenkonia flava</name>
    <dbReference type="NCBI Taxonomy" id="469799"/>
    <lineage>
        <taxon>Bacteria</taxon>
        <taxon>Bacillati</taxon>
        <taxon>Actinomycetota</taxon>
        <taxon>Actinomycetes</taxon>
        <taxon>Micrococcales</taxon>
        <taxon>Micrococcaceae</taxon>
        <taxon>Nesterenkonia</taxon>
    </lineage>
</organism>
<keyword evidence="2" id="KW-1185">Reference proteome</keyword>
<dbReference type="EMBL" id="JAVKGT010000004">
    <property type="protein sequence ID" value="MDR5710991.1"/>
    <property type="molecule type" value="Genomic_DNA"/>
</dbReference>
<comment type="caution">
    <text evidence="1">The sequence shown here is derived from an EMBL/GenBank/DDBJ whole genome shotgun (WGS) entry which is preliminary data.</text>
</comment>
<evidence type="ECO:0008006" key="3">
    <source>
        <dbReference type="Google" id="ProtNLM"/>
    </source>
</evidence>